<evidence type="ECO:0000256" key="4">
    <source>
        <dbReference type="HAMAP-Rule" id="MF_01698"/>
    </source>
</evidence>
<organism evidence="6 7">
    <name type="scientific">Dermacoccus abyssi</name>
    <dbReference type="NCBI Taxonomy" id="322596"/>
    <lineage>
        <taxon>Bacteria</taxon>
        <taxon>Bacillati</taxon>
        <taxon>Actinomycetota</taxon>
        <taxon>Actinomycetes</taxon>
        <taxon>Micrococcales</taxon>
        <taxon>Dermacoccaceae</taxon>
        <taxon>Dermacoccus</taxon>
    </lineage>
</organism>
<feature type="binding site" evidence="4">
    <location>
        <begin position="85"/>
        <end position="90"/>
    </location>
    <ligand>
        <name>acetyl-CoA</name>
        <dbReference type="ChEBI" id="CHEBI:57288"/>
        <label>1</label>
    </ligand>
</feature>
<evidence type="ECO:0000313" key="7">
    <source>
        <dbReference type="Proteomes" id="UP000323565"/>
    </source>
</evidence>
<evidence type="ECO:0000259" key="5">
    <source>
        <dbReference type="PROSITE" id="PS51186"/>
    </source>
</evidence>
<feature type="binding site" evidence="4">
    <location>
        <position position="266"/>
    </location>
    <ligand>
        <name>1D-myo-inositol 2-(L-cysteinylamino)-2-deoxy-alpha-D-glucopyranoside</name>
        <dbReference type="ChEBI" id="CHEBI:58887"/>
    </ligand>
</feature>
<feature type="binding site" evidence="4">
    <location>
        <position position="228"/>
    </location>
    <ligand>
        <name>1D-myo-inositol 2-(L-cysteinylamino)-2-deoxy-alpha-D-glucopyranoside</name>
        <dbReference type="ChEBI" id="CHEBI:58887"/>
    </ligand>
</feature>
<dbReference type="EMBL" id="CP043031">
    <property type="protein sequence ID" value="QEH94021.1"/>
    <property type="molecule type" value="Genomic_DNA"/>
</dbReference>
<dbReference type="EC" id="2.3.1.189" evidence="4"/>
<dbReference type="Gene3D" id="3.40.630.30">
    <property type="match status" value="1"/>
</dbReference>
<accession>A0ABX5ZBD8</accession>
<feature type="domain" description="N-acetyltransferase" evidence="5">
    <location>
        <begin position="3"/>
        <end position="143"/>
    </location>
</feature>
<evidence type="ECO:0000256" key="1">
    <source>
        <dbReference type="ARBA" id="ARBA00022679"/>
    </source>
</evidence>
<feature type="domain" description="N-acetyltransferase" evidence="5">
    <location>
        <begin position="163"/>
        <end position="302"/>
    </location>
</feature>
<dbReference type="PANTHER" id="PTHR43420:SF44">
    <property type="entry name" value="ACETYLTRANSFERASE YPEA"/>
    <property type="match status" value="1"/>
</dbReference>
<protein>
    <recommendedName>
        <fullName evidence="4">Mycothiol acetyltransferase</fullName>
        <shortName evidence="4">MSH acetyltransferase</shortName>
        <ecNumber evidence="4">2.3.1.189</ecNumber>
    </recommendedName>
    <alternativeName>
        <fullName evidence="4">Mycothiol synthase</fullName>
    </alternativeName>
</protein>
<evidence type="ECO:0000256" key="2">
    <source>
        <dbReference type="ARBA" id="ARBA00022737"/>
    </source>
</evidence>
<evidence type="ECO:0000256" key="3">
    <source>
        <dbReference type="ARBA" id="ARBA00023315"/>
    </source>
</evidence>
<dbReference type="InterPro" id="IPR016181">
    <property type="entry name" value="Acyl_CoA_acyltransferase"/>
</dbReference>
<feature type="binding site" evidence="4">
    <location>
        <position position="219"/>
    </location>
    <ligand>
        <name>1D-myo-inositol 2-(L-cysteinylamino)-2-deoxy-alpha-D-glucopyranoside</name>
        <dbReference type="ChEBI" id="CHEBI:58887"/>
    </ligand>
</feature>
<dbReference type="Pfam" id="PF13508">
    <property type="entry name" value="Acetyltransf_7"/>
    <property type="match status" value="1"/>
</dbReference>
<comment type="similarity">
    <text evidence="4">Belongs to the acetyltransferase family. MshD subfamily.</text>
</comment>
<dbReference type="CDD" id="cd04301">
    <property type="entry name" value="NAT_SF"/>
    <property type="match status" value="1"/>
</dbReference>
<feature type="binding site" evidence="4">
    <location>
        <begin position="77"/>
        <end position="79"/>
    </location>
    <ligand>
        <name>acetyl-CoA</name>
        <dbReference type="ChEBI" id="CHEBI:57288"/>
        <label>1</label>
    </ligand>
</feature>
<keyword evidence="2 4" id="KW-0677">Repeat</keyword>
<name>A0ABX5ZBD8_9MICO</name>
<evidence type="ECO:0000313" key="6">
    <source>
        <dbReference type="EMBL" id="QEH94021.1"/>
    </source>
</evidence>
<dbReference type="Pfam" id="PF00583">
    <property type="entry name" value="Acetyltransf_1"/>
    <property type="match status" value="1"/>
</dbReference>
<dbReference type="HAMAP" id="MF_01698">
    <property type="entry name" value="MshD"/>
    <property type="match status" value="1"/>
</dbReference>
<dbReference type="InterPro" id="IPR050680">
    <property type="entry name" value="YpeA/RimI_acetyltransf"/>
</dbReference>
<dbReference type="PROSITE" id="PS51186">
    <property type="entry name" value="GNAT"/>
    <property type="match status" value="2"/>
</dbReference>
<sequence length="302" mass="32672">MTFRVRPADLPDDSAAILALAASAEAIDGVGALNEESRLAIQRGAGDSAVRVAEGDSDETIVGVLVDAEGDGAACDLVTHPEHRRRGVATALLAAEAESVERYGVWAHGDFESARALAEALGLERVRDLWQMSREVSPEETFDVELPEGFVARPFDGSDDQARAWLDVNAAAFVHHPEQGRMTMDDLRARMAEEWFEREGLILVWHEPSGELAASHWTKREPGSDTGEVYVVAVAPAYQGRGLAGPLTNLGLAHLAGLGVHEVELYVEGDNEPAKATYTRRGFHKSAQDVLYVHTGAESLQR</sequence>
<dbReference type="Proteomes" id="UP000323565">
    <property type="component" value="Chromosome"/>
</dbReference>
<comment type="function">
    <text evidence="4">Catalyzes the transfer of acetyl from acetyl-CoA to desacetylmycothiol (Cys-GlcN-Ins) to form mycothiol.</text>
</comment>
<comment type="subunit">
    <text evidence="4">Monomer.</text>
</comment>
<gene>
    <name evidence="4 6" type="primary">mshD</name>
    <name evidence="6" type="ORF">FV141_11115</name>
</gene>
<dbReference type="PIRSF" id="PIRSF021524">
    <property type="entry name" value="MSH_acetyltransferase"/>
    <property type="match status" value="1"/>
</dbReference>
<dbReference type="InterPro" id="IPR017813">
    <property type="entry name" value="Mycothiol_AcTrfase"/>
</dbReference>
<reference evidence="6 7" key="1">
    <citation type="submission" date="2019-08" db="EMBL/GenBank/DDBJ databases">
        <title>Dermacoccus abyssi strain HZAU 226, whole genome Nanopore sequencing project.</title>
        <authorList>
            <person name="Guo A."/>
            <person name="Zhang X."/>
            <person name="Ruan Y."/>
            <person name="Liu W."/>
            <person name="Chen Q."/>
            <person name="Gu L."/>
        </authorList>
    </citation>
    <scope>NUCLEOTIDE SEQUENCE [LARGE SCALE GENOMIC DNA]</scope>
    <source>
        <strain evidence="6 7">HZAU 226</strain>
    </source>
</reference>
<dbReference type="GO" id="GO:0035447">
    <property type="term" value="F:mycothiol synthase activity"/>
    <property type="evidence" value="ECO:0007669"/>
    <property type="project" value="UniProtKB-EC"/>
</dbReference>
<dbReference type="NCBIfam" id="TIGR03448">
    <property type="entry name" value="mycothiol_MshD"/>
    <property type="match status" value="1"/>
</dbReference>
<keyword evidence="3 4" id="KW-0012">Acyltransferase</keyword>
<dbReference type="InterPro" id="IPR000182">
    <property type="entry name" value="GNAT_dom"/>
</dbReference>
<feature type="binding site" evidence="4">
    <location>
        <position position="178"/>
    </location>
    <ligand>
        <name>1D-myo-inositol 2-(L-cysteinylamino)-2-deoxy-alpha-D-glucopyranoside</name>
        <dbReference type="ChEBI" id="CHEBI:58887"/>
    </ligand>
</feature>
<dbReference type="SUPFAM" id="SSF55729">
    <property type="entry name" value="Acyl-CoA N-acyltransferases (Nat)"/>
    <property type="match status" value="2"/>
</dbReference>
<feature type="binding site" evidence="4">
    <location>
        <begin position="232"/>
        <end position="234"/>
    </location>
    <ligand>
        <name>acetyl-CoA</name>
        <dbReference type="ChEBI" id="CHEBI:57288"/>
        <label>2</label>
    </ligand>
</feature>
<proteinExistence type="inferred from homology"/>
<dbReference type="PANTHER" id="PTHR43420">
    <property type="entry name" value="ACETYLTRANSFERASE"/>
    <property type="match status" value="1"/>
</dbReference>
<keyword evidence="1 4" id="KW-0808">Transferase</keyword>
<keyword evidence="7" id="KW-1185">Reference proteome</keyword>
<feature type="binding site" evidence="4">
    <location>
        <position position="35"/>
    </location>
    <ligand>
        <name>1D-myo-inositol 2-(L-cysteinylamino)-2-deoxy-alpha-D-glucopyranoside</name>
        <dbReference type="ChEBI" id="CHEBI:58887"/>
    </ligand>
</feature>
<comment type="catalytic activity">
    <reaction evidence="4">
        <text>1D-myo-inositol 2-(L-cysteinylamino)-2-deoxy-alpha-D-glucopyranoside + acetyl-CoA = mycothiol + CoA + H(+)</text>
        <dbReference type="Rhea" id="RHEA:26172"/>
        <dbReference type="ChEBI" id="CHEBI:15378"/>
        <dbReference type="ChEBI" id="CHEBI:16768"/>
        <dbReference type="ChEBI" id="CHEBI:57287"/>
        <dbReference type="ChEBI" id="CHEBI:57288"/>
        <dbReference type="ChEBI" id="CHEBI:58887"/>
        <dbReference type="EC" id="2.3.1.189"/>
    </reaction>
</comment>
<comment type="caution">
    <text evidence="4">Lacks conserved residue(s) required for the propagation of feature annotation.</text>
</comment>